<keyword evidence="5" id="KW-1185">Reference proteome</keyword>
<name>A0AA38VMM5_9PEZI</name>
<accession>A0AA38VMM5</accession>
<keyword evidence="2" id="KW-1133">Transmembrane helix</keyword>
<dbReference type="AlphaFoldDB" id="A0AA38VMM5"/>
<gene>
    <name evidence="4" type="ORF">NKR23_g9798</name>
</gene>
<dbReference type="Proteomes" id="UP001174694">
    <property type="component" value="Unassembled WGS sequence"/>
</dbReference>
<dbReference type="PANTHER" id="PTHR33741">
    <property type="entry name" value="TRANSMEMBRANE PROTEIN DDB_G0269096-RELATED"/>
    <property type="match status" value="1"/>
</dbReference>
<evidence type="ECO:0000313" key="5">
    <source>
        <dbReference type="Proteomes" id="UP001174694"/>
    </source>
</evidence>
<feature type="transmembrane region" description="Helical" evidence="2">
    <location>
        <begin position="179"/>
        <end position="201"/>
    </location>
</feature>
<feature type="domain" description="HPP transmembrane region" evidence="3">
    <location>
        <begin position="49"/>
        <end position="209"/>
    </location>
</feature>
<dbReference type="EMBL" id="JANBVO010000039">
    <property type="protein sequence ID" value="KAJ9136595.1"/>
    <property type="molecule type" value="Genomic_DNA"/>
</dbReference>
<sequence length="288" mass="31800">MIPLAPSTWHFDLDRYLNPLLPEPPFKWLPYPVSRFLGHRKGRQGPLGNIVIIFWSFVGIFASISVIELVGREIPAFVEHGSPIIVGSFGAAAVLEFYAIESPLAQPRNCVFGQAIASVCGICICKLFLLSDDFTSLRWLAGALACAAATSLMALTGTVHPPAGATALLAVVDDDAVRLGWLLVPVMLLGCMLMLVLALLVNNIQRRFPIYWWTPEETGQRWKRKQTAEHVPPDVEAGRKRSSRDAEVVVSHVEKSQVVIAKGKVTIPDDVSLRPEERLFLEELSLRL</sequence>
<feature type="transmembrane region" description="Helical" evidence="2">
    <location>
        <begin position="137"/>
        <end position="159"/>
    </location>
</feature>
<feature type="region of interest" description="Disordered" evidence="1">
    <location>
        <begin position="223"/>
        <end position="243"/>
    </location>
</feature>
<proteinExistence type="predicted"/>
<dbReference type="Pfam" id="PF04982">
    <property type="entry name" value="TM_HPP"/>
    <property type="match status" value="1"/>
</dbReference>
<evidence type="ECO:0000259" key="3">
    <source>
        <dbReference type="Pfam" id="PF04982"/>
    </source>
</evidence>
<dbReference type="InterPro" id="IPR007065">
    <property type="entry name" value="HPP"/>
</dbReference>
<dbReference type="PANTHER" id="PTHR33741:SF5">
    <property type="entry name" value="TRANSMEMBRANE PROTEIN DDB_G0269096-RELATED"/>
    <property type="match status" value="1"/>
</dbReference>
<feature type="compositionally biased region" description="Basic and acidic residues" evidence="1">
    <location>
        <begin position="226"/>
        <end position="243"/>
    </location>
</feature>
<protein>
    <recommendedName>
        <fullName evidence="3">HPP transmembrane region domain-containing protein</fullName>
    </recommendedName>
</protein>
<keyword evidence="2" id="KW-0812">Transmembrane</keyword>
<feature type="transmembrane region" description="Helical" evidence="2">
    <location>
        <begin position="50"/>
        <end position="70"/>
    </location>
</feature>
<keyword evidence="2" id="KW-0472">Membrane</keyword>
<feature type="transmembrane region" description="Helical" evidence="2">
    <location>
        <begin position="112"/>
        <end position="130"/>
    </location>
</feature>
<evidence type="ECO:0000313" key="4">
    <source>
        <dbReference type="EMBL" id="KAJ9136595.1"/>
    </source>
</evidence>
<organism evidence="4 5">
    <name type="scientific">Pleurostoma richardsiae</name>
    <dbReference type="NCBI Taxonomy" id="41990"/>
    <lineage>
        <taxon>Eukaryota</taxon>
        <taxon>Fungi</taxon>
        <taxon>Dikarya</taxon>
        <taxon>Ascomycota</taxon>
        <taxon>Pezizomycotina</taxon>
        <taxon>Sordariomycetes</taxon>
        <taxon>Sordariomycetidae</taxon>
        <taxon>Calosphaeriales</taxon>
        <taxon>Pleurostomataceae</taxon>
        <taxon>Pleurostoma</taxon>
    </lineage>
</organism>
<evidence type="ECO:0000256" key="1">
    <source>
        <dbReference type="SAM" id="MobiDB-lite"/>
    </source>
</evidence>
<dbReference type="InterPro" id="IPR058581">
    <property type="entry name" value="TM_HPP"/>
</dbReference>
<reference evidence="4" key="1">
    <citation type="submission" date="2022-07" db="EMBL/GenBank/DDBJ databases">
        <title>Fungi with potential for degradation of polypropylene.</title>
        <authorList>
            <person name="Gostincar C."/>
        </authorList>
    </citation>
    <scope>NUCLEOTIDE SEQUENCE</scope>
    <source>
        <strain evidence="4">EXF-13308</strain>
    </source>
</reference>
<comment type="caution">
    <text evidence="4">The sequence shown here is derived from an EMBL/GenBank/DDBJ whole genome shotgun (WGS) entry which is preliminary data.</text>
</comment>
<evidence type="ECO:0000256" key="2">
    <source>
        <dbReference type="SAM" id="Phobius"/>
    </source>
</evidence>